<sequence>MSIATILIGGAIVSAMDHGYRRWYFNRNDRVIRNPCSGQENIEYLYVTTAEELRDRLDAFGYNRRSLEGEFRQYENKVEHFTNLPYLWDNPKVAFNRAHSVEFATIDDWLGALGAARAKSVYDCDQYTLPRFQRYESSDPFVDIELLSECVTNYDHFDDSPSMLPTHNRTGFPCASLECMAVAMLEVVSDNAECILDVTELVKGGDVYCFDDLIAARTEHALASR</sequence>
<name>A0ABN7MZU2_9BURK</name>
<dbReference type="RefSeq" id="WP_200660798.1">
    <property type="nucleotide sequence ID" value="NZ_CAJNBH010000029.1"/>
</dbReference>
<evidence type="ECO:0000259" key="1">
    <source>
        <dbReference type="Pfam" id="PF18871"/>
    </source>
</evidence>
<comment type="caution">
    <text evidence="2">The sequence shown here is derived from an EMBL/GenBank/DDBJ whole genome shotgun (WGS) entry which is preliminary data.</text>
</comment>
<gene>
    <name evidence="2" type="ORF">R69776_07026</name>
</gene>
<dbReference type="InterPro" id="IPR041487">
    <property type="entry name" value="HEPN/Toprim-NTD1"/>
</dbReference>
<evidence type="ECO:0000313" key="3">
    <source>
        <dbReference type="Proteomes" id="UP000673821"/>
    </source>
</evidence>
<accession>A0ABN7MZU2</accession>
<dbReference type="Pfam" id="PF18871">
    <property type="entry name" value="HEPN_Toprim_N"/>
    <property type="match status" value="1"/>
</dbReference>
<feature type="domain" description="HEPN/Toprim N-terminal" evidence="1">
    <location>
        <begin position="3"/>
        <end position="218"/>
    </location>
</feature>
<proteinExistence type="predicted"/>
<dbReference type="Proteomes" id="UP000673821">
    <property type="component" value="Unassembled WGS sequence"/>
</dbReference>
<keyword evidence="3" id="KW-1185">Reference proteome</keyword>
<protein>
    <recommendedName>
        <fullName evidence="1">HEPN/Toprim N-terminal domain-containing protein</fullName>
    </recommendedName>
</protein>
<reference evidence="2 3" key="1">
    <citation type="submission" date="2021-02" db="EMBL/GenBank/DDBJ databases">
        <authorList>
            <person name="Vanwijnsberghe S."/>
        </authorList>
    </citation>
    <scope>NUCLEOTIDE SEQUENCE [LARGE SCALE GENOMIC DNA]</scope>
    <source>
        <strain evidence="2 3">R-69776</strain>
    </source>
</reference>
<evidence type="ECO:0000313" key="2">
    <source>
        <dbReference type="EMBL" id="CAE6840580.1"/>
    </source>
</evidence>
<dbReference type="EMBL" id="CAJNBH010000029">
    <property type="protein sequence ID" value="CAE6840580.1"/>
    <property type="molecule type" value="Genomic_DNA"/>
</dbReference>
<organism evidence="2 3">
    <name type="scientific">Paraburkholderia nemoris</name>
    <dbReference type="NCBI Taxonomy" id="2793076"/>
    <lineage>
        <taxon>Bacteria</taxon>
        <taxon>Pseudomonadati</taxon>
        <taxon>Pseudomonadota</taxon>
        <taxon>Betaproteobacteria</taxon>
        <taxon>Burkholderiales</taxon>
        <taxon>Burkholderiaceae</taxon>
        <taxon>Paraburkholderia</taxon>
    </lineage>
</organism>